<keyword evidence="3" id="KW-1185">Reference proteome</keyword>
<proteinExistence type="predicted"/>
<dbReference type="Pfam" id="PF10082">
    <property type="entry name" value="BBP2_2"/>
    <property type="match status" value="1"/>
</dbReference>
<protein>
    <submittedName>
        <fullName evidence="2">Uncharacterized protein</fullName>
    </submittedName>
</protein>
<dbReference type="SUPFAM" id="SSF56935">
    <property type="entry name" value="Porins"/>
    <property type="match status" value="1"/>
</dbReference>
<name>A0ABU1VMG5_9GAMM</name>
<evidence type="ECO:0000256" key="1">
    <source>
        <dbReference type="SAM" id="SignalP"/>
    </source>
</evidence>
<feature type="chain" id="PRO_5046274237" evidence="1">
    <location>
        <begin position="39"/>
        <end position="449"/>
    </location>
</feature>
<accession>A0ABU1VMG5</accession>
<comment type="caution">
    <text evidence="2">The sequence shown here is derived from an EMBL/GenBank/DDBJ whole genome shotgun (WGS) entry which is preliminary data.</text>
</comment>
<dbReference type="Proteomes" id="UP001267878">
    <property type="component" value="Unassembled WGS sequence"/>
</dbReference>
<evidence type="ECO:0000313" key="2">
    <source>
        <dbReference type="EMBL" id="MDR7098662.1"/>
    </source>
</evidence>
<gene>
    <name evidence="2" type="ORF">J2X04_001009</name>
</gene>
<reference evidence="2 3" key="1">
    <citation type="submission" date="2023-07" db="EMBL/GenBank/DDBJ databases">
        <title>Sorghum-associated microbial communities from plants grown in Nebraska, USA.</title>
        <authorList>
            <person name="Schachtman D."/>
        </authorList>
    </citation>
    <scope>NUCLEOTIDE SEQUENCE [LARGE SCALE GENOMIC DNA]</scope>
    <source>
        <strain evidence="2 3">BE187</strain>
    </source>
</reference>
<keyword evidence="1" id="KW-0732">Signal</keyword>
<feature type="signal peptide" evidence="1">
    <location>
        <begin position="1"/>
        <end position="38"/>
    </location>
</feature>
<sequence length="449" mass="51609">MKTPERRNGRPSLSRVHVRPTALCVAILAAAFSDGANAARLNYRLEGLGLHSDNINLSESDEQAETVFAPRLAFDFKEEGSAVEIQARGEIERRFYSGNAFDDETRSGFAGQLNWSLFPERLNLVVEDYLSEEPINFRDGRFPGNLQQVNVFVAGPTFFARFGDATRLKLDVRGADTYAEETAGFDSKRYGAAAALEHDIRSTSKVSLNLAYTNVDFDDSDPAIAIDYDREDAFVRYNGKLRNIDYELDGGYSRLKRDLASDESTAIGRATVQWHPDPHNRLSFRARHQFADAVQDIVLRLRDSDEVLIPDLMAPSDSLVTSGTYRQNYYDLDYRFSGERFGFRARPLYRKLRYVDPGNSDRTERALVFQASYRLRPRMTVMLDGAERRREFLTQDETDRDHVYGLAMEYQLTRHWGWRADVFKNDRSSDVPEARYKENAVQFKVWWQR</sequence>
<evidence type="ECO:0000313" key="3">
    <source>
        <dbReference type="Proteomes" id="UP001267878"/>
    </source>
</evidence>
<dbReference type="RefSeq" id="WP_310052695.1">
    <property type="nucleotide sequence ID" value="NZ_JAVDVW010000001.1"/>
</dbReference>
<dbReference type="EMBL" id="JAVDVW010000001">
    <property type="protein sequence ID" value="MDR7098662.1"/>
    <property type="molecule type" value="Genomic_DNA"/>
</dbReference>
<organism evidence="2 3">
    <name type="scientific">Agrilutibacter niabensis</name>
    <dbReference type="NCBI Taxonomy" id="380628"/>
    <lineage>
        <taxon>Bacteria</taxon>
        <taxon>Pseudomonadati</taxon>
        <taxon>Pseudomonadota</taxon>
        <taxon>Gammaproteobacteria</taxon>
        <taxon>Lysobacterales</taxon>
        <taxon>Lysobacteraceae</taxon>
        <taxon>Agrilutibacter</taxon>
    </lineage>
</organism>
<dbReference type="InterPro" id="IPR018759">
    <property type="entry name" value="BBP2_2"/>
</dbReference>